<dbReference type="AlphaFoldDB" id="A0A6J7SKY2"/>
<accession>A0A6J7SKY2</accession>
<evidence type="ECO:0000256" key="2">
    <source>
        <dbReference type="ARBA" id="ARBA00022722"/>
    </source>
</evidence>
<dbReference type="GO" id="GO:0008855">
    <property type="term" value="F:exodeoxyribonuclease VII activity"/>
    <property type="evidence" value="ECO:0007669"/>
    <property type="project" value="InterPro"/>
</dbReference>
<dbReference type="InterPro" id="IPR025824">
    <property type="entry name" value="OB-fold_nuc-bd_dom"/>
</dbReference>
<protein>
    <submittedName>
        <fullName evidence="8">Unannotated protein</fullName>
    </submittedName>
</protein>
<feature type="compositionally biased region" description="Polar residues" evidence="5">
    <location>
        <begin position="468"/>
        <end position="479"/>
    </location>
</feature>
<feature type="domain" description="Exonuclease VII large subunit C-terminal" evidence="6">
    <location>
        <begin position="164"/>
        <end position="451"/>
    </location>
</feature>
<keyword evidence="1" id="KW-0963">Cytoplasm</keyword>
<sequence length="479" mass="51425">MTEQSNPSLFETSLQGGEHSAQESLEPTWSVSELHEAINGLLQHTFGYEMWVQGEIRNYKVSAKKHVYFDLIDSDSKNPTYPSMLAITLFAREAAAVSRFLDMQGGAIELADGVRVRISGKLNTYESRSSLQLRMSGIDPTFTLGVLDQERDRVLALLSAEGLLRANALRPLTPLPTRVALITSLGSAAHADVLGEFQKSGLGLHIFELDARVQGAEAEASILSALRAAQDLPVDVILLCRGGGARTDLAAFDLESVARAIAESTLAVFTGIGHEIDSTVAQEVAHSGHKTPTACAAAVVNQVNAAAQMMERSWLQACEVVANRLDRSERQMIDSGGRAGRAALRHLDRDQQRVSHLLHSTKIAVPRVTSDAETRLTAASSRVGRAASQWDALTRNRLDALAARARVHDPATALGRGWSITRTASGTVVRSASELHHGEQITTQLADGSVVSTIETSTVESSTVETSPGQSSPGQLEEK</sequence>
<feature type="region of interest" description="Disordered" evidence="5">
    <location>
        <begin position="1"/>
        <end position="22"/>
    </location>
</feature>
<evidence type="ECO:0000259" key="7">
    <source>
        <dbReference type="Pfam" id="PF13742"/>
    </source>
</evidence>
<gene>
    <name evidence="8" type="ORF">UFOPK4173_02010</name>
</gene>
<evidence type="ECO:0000313" key="8">
    <source>
        <dbReference type="EMBL" id="CAB5041713.1"/>
    </source>
</evidence>
<dbReference type="GO" id="GO:0006308">
    <property type="term" value="P:DNA catabolic process"/>
    <property type="evidence" value="ECO:0007669"/>
    <property type="project" value="InterPro"/>
</dbReference>
<dbReference type="EMBL" id="CAFBPW010000343">
    <property type="protein sequence ID" value="CAB5041713.1"/>
    <property type="molecule type" value="Genomic_DNA"/>
</dbReference>
<evidence type="ECO:0000256" key="1">
    <source>
        <dbReference type="ARBA" id="ARBA00022490"/>
    </source>
</evidence>
<organism evidence="8">
    <name type="scientific">freshwater metagenome</name>
    <dbReference type="NCBI Taxonomy" id="449393"/>
    <lineage>
        <taxon>unclassified sequences</taxon>
        <taxon>metagenomes</taxon>
        <taxon>ecological metagenomes</taxon>
    </lineage>
</organism>
<keyword evidence="2" id="KW-0540">Nuclease</keyword>
<dbReference type="PANTHER" id="PTHR30008">
    <property type="entry name" value="EXODEOXYRIBONUCLEASE 7 LARGE SUBUNIT"/>
    <property type="match status" value="1"/>
</dbReference>
<feature type="compositionally biased region" description="Polar residues" evidence="5">
    <location>
        <begin position="1"/>
        <end position="15"/>
    </location>
</feature>
<dbReference type="GO" id="GO:0009318">
    <property type="term" value="C:exodeoxyribonuclease VII complex"/>
    <property type="evidence" value="ECO:0007669"/>
    <property type="project" value="InterPro"/>
</dbReference>
<feature type="compositionally biased region" description="Low complexity" evidence="5">
    <location>
        <begin position="456"/>
        <end position="467"/>
    </location>
</feature>
<evidence type="ECO:0000256" key="4">
    <source>
        <dbReference type="ARBA" id="ARBA00022839"/>
    </source>
</evidence>
<proteinExistence type="inferred from homology"/>
<dbReference type="HAMAP" id="MF_00378">
    <property type="entry name" value="Exonuc_7_L"/>
    <property type="match status" value="1"/>
</dbReference>
<dbReference type="InterPro" id="IPR020579">
    <property type="entry name" value="Exonuc_VII_lsu_C"/>
</dbReference>
<keyword evidence="4" id="KW-0269">Exonuclease</keyword>
<keyword evidence="3" id="KW-0378">Hydrolase</keyword>
<dbReference type="InterPro" id="IPR003753">
    <property type="entry name" value="Exonuc_VII_L"/>
</dbReference>
<dbReference type="Pfam" id="PF02601">
    <property type="entry name" value="Exonuc_VII_L"/>
    <property type="match status" value="1"/>
</dbReference>
<feature type="domain" description="OB-fold nucleic acid binding" evidence="7">
    <location>
        <begin position="29"/>
        <end position="138"/>
    </location>
</feature>
<dbReference type="GO" id="GO:0003676">
    <property type="term" value="F:nucleic acid binding"/>
    <property type="evidence" value="ECO:0007669"/>
    <property type="project" value="InterPro"/>
</dbReference>
<evidence type="ECO:0000256" key="3">
    <source>
        <dbReference type="ARBA" id="ARBA00022801"/>
    </source>
</evidence>
<dbReference type="Pfam" id="PF13742">
    <property type="entry name" value="tRNA_anti_2"/>
    <property type="match status" value="1"/>
</dbReference>
<dbReference type="CDD" id="cd04489">
    <property type="entry name" value="ExoVII_LU_OBF"/>
    <property type="match status" value="1"/>
</dbReference>
<evidence type="ECO:0000259" key="6">
    <source>
        <dbReference type="Pfam" id="PF02601"/>
    </source>
</evidence>
<feature type="region of interest" description="Disordered" evidence="5">
    <location>
        <begin position="456"/>
        <end position="479"/>
    </location>
</feature>
<reference evidence="8" key="1">
    <citation type="submission" date="2020-05" db="EMBL/GenBank/DDBJ databases">
        <authorList>
            <person name="Chiriac C."/>
            <person name="Salcher M."/>
            <person name="Ghai R."/>
            <person name="Kavagutti S V."/>
        </authorList>
    </citation>
    <scope>NUCLEOTIDE SEQUENCE</scope>
</reference>
<dbReference type="PANTHER" id="PTHR30008:SF0">
    <property type="entry name" value="EXODEOXYRIBONUCLEASE 7 LARGE SUBUNIT"/>
    <property type="match status" value="1"/>
</dbReference>
<evidence type="ECO:0000256" key="5">
    <source>
        <dbReference type="SAM" id="MobiDB-lite"/>
    </source>
</evidence>
<name>A0A6J7SKY2_9ZZZZ</name>
<dbReference type="NCBIfam" id="TIGR00237">
    <property type="entry name" value="xseA"/>
    <property type="match status" value="1"/>
</dbReference>